<dbReference type="GeneID" id="85195619"/>
<keyword evidence="2" id="KW-0472">Membrane</keyword>
<keyword evidence="2" id="KW-0812">Transmembrane</keyword>
<protein>
    <submittedName>
        <fullName evidence="3">Uncharacterized protein</fullName>
    </submittedName>
</protein>
<reference evidence="3 4" key="1">
    <citation type="submission" date="2023-07" db="EMBL/GenBank/DDBJ databases">
        <title>Closed genoem sequence of Methanomicrococcus sp. Hf6.</title>
        <authorList>
            <person name="Poehlein A."/>
            <person name="Protasov E."/>
            <person name="Platt K."/>
            <person name="Reeh H."/>
            <person name="Daniel R."/>
            <person name="Brune A."/>
        </authorList>
    </citation>
    <scope>NUCLEOTIDE SEQUENCE [LARGE SCALE GENOMIC DNA]</scope>
    <source>
        <strain evidence="3 4">Hf6</strain>
    </source>
</reference>
<dbReference type="Pfam" id="PF09479">
    <property type="entry name" value="Flg_new"/>
    <property type="match status" value="26"/>
</dbReference>
<gene>
    <name evidence="3" type="ORF">MmiHf6_10630</name>
</gene>
<sequence length="3406" mass="370357">MEMKNHSIAAIFIALCIVLLMFGGVAAADDNTKFVILDPNNGEPLYYLGLDADGKCDELTFNPSIPTGYRSFLGWYKDGESTPFNFETGTIASGTVLKAKYSQNYIVHFMDEYNIVIDSYTLAPEGQLYSSSILPTSSDADYSFNHWYLKGTSVETAFPFPTTVGDSYADENGTITFLPAFSNNCTVIFISDGTQVDPQTIPNGGKLTRPTSPTRTGYTFVKWVDSNGKDFSFDTPVTESLVLTAVWEGKTVNYTVLYWLEDPNTPGKYNALKMETKTAKAGSLVTDLSPGTLGGTIAHADYNVYNSSSPIILGGGGTVVNLFYDLIEYTIIFDLDPDFSTDVAVGGTITTTMTVNGQTYTQTYSDSTKATEGEQYSFKAKMGQEINGLWPCSSTAEFSRDGIVYSKFASWSREAASVNYVSNRPYLSPEMVNAGSTVVTYPANWGTTADPHEVQYYFEKLLHEIADGQYGSKDYVKSPLYSENYKTNTNSLQAKEISGMTALNPNAQTTNPKMFYYDRFTRDIVYVLDGGSFESGSLPAVSGYTQTGNSYTNVKWGEQLSHFEPTATPVKTVDGIDYVFQKWTYDAEGLIDVNFDEDFVPEPTTATGETLPIYAQWRSGEFTITFYENTGSNEVVATQTGARGGTIDFSDDDLYPPGHVDLEKGVFKGWYWLVSGKLVSYAPDTVISGHTNLYAQWQSSGFTVTYSGNGNNAGTVPTDDNRYDIGVFVTMKPGNGLAQSDLLVFTGWKVENDDTLYRPGDPLQIAGNMKPGAEYANRNDLVKLTYHSNKTNIEDVSFYVERTTINLAQSDLFTADNEYVEYWVDKDGTKYPCGSTYTVSGSGNELDLYAVWKSSGFNVTFYAGQNGYLNREGTQRVEFTGIPANTAWTDAGITVPTPKPSDSLNHYFSHWINKGGETVADPNTYTHQIVENEEYTAIFAEVIEVTVTFHGYPATFKPSGLDEYSTIAEIGQLITDVPEFDDLPIGYAFGGWYTSMQTYGGPLDASDEWDLDSKIVEGASSIDLYAGWIKMDDVSVTYNANGASGGSVPAEPTFYKYNEIATVLDQGTLWKADYKFSGWSTTSTGSVEYEANDEIVMTSDIELFAVWSAITDADKFSLTYNANGGSGDAPVDSNRYSPNEPATVSGQGELYLVDFKFDGWSTTSTGSVEYEANDEIVMTSDIELFAVWSAITDADKFSLTYNANGGSGDAPVDSNRYSPNEPATVSGQGELYLVDFKFDGWSTTSTGSVEYEANDEIVMTSDIELFAVWSAITDADKFSLTYNANGGSGDAPVDSNRYSPNEPATVSGQGELYLVDFKFDGWSTTSTGSVEYEANDEIVMTSDIELFAVWSAITDADKFSLTYNANGGSGDAPVDSNRYSPNEPATVSGQGELYLVDFKFDGWSTTSTGSVEYEANDEIVMTSDIELFAVWSAITDADKFSLTYNANGGSGDAPVDSNRYSPNEPATVSGQGELYLVDFKFDGWSTTSTGSVEYEANDEIVMTSDIELFAVWSAITDADKFSLTYNANGGSGDAPVDSNRYSPNEPATVSGQGELYLVDFKFDGWSTTSTGSVEYEANDEIVMTSDIELFAVWSAITDADKFSLTYNANGGSGDAPVDSNRYSPNEPATVSGQGELYLVDFKFDGWSTTSTGSVEYEANDEIVMTSDIELFAVWSAITDADKFSLTYNANGGSGDAPVDSNRYSPNEPATVSGQGELYLVDFKFDGWSTTSTGSVEYEANDEIVMTSDIELFAVWSAITDADKFSLTYNANGGSGDAPVDSNRYSPNEPATVSGQGELYLVDFKFDGWSTTSTGSVEYEANDEIVMTSDIELFAVWSAITDADKFSLTYNANGGSGDAPVDSNRYSPNEPATVSGQGELYLVDFKFDGWSTTSTGSVEYEANDEIVMTSDIELFAVWSAITDADKFSLTYNANGGSGDAPVDSNRYSPNEPATVSGQGELYLVDFKFDGWSTTSTGSVEYEANDEIVMTSDIELFAVWSAITDADKFSLTYNANGGSGDAPVDSNRYSPNEPATVSGQGELYLVDFKFDGWSTTSTGSVEYEANDEIVMTSDIELFAVWSAITDADKFSLTYNANGGSGDAPVDSNRYSPNEPATVSGQGELYLVDFKFDGWSTTSTGSVEYEANDEIVMTSDIELFAVWSAITDADKFSLTYNANGGSGDAPVDSNRYSPNEPATVSGQGELYLVDFKFDGWSTTSTGSVEYEANDEIVMTSDIELFAVWSAITDADKFSLTYNANGGSGDAPVDSNRYSPNEPATVSGQGELYLVDFKFDGWSTTSTGSVEYEANDEIVMTSDIELFAVWSAITDADKFSLTYNANGGSGDAPVDSNRYSPNEPATVSGQGELYLVDFKFDGWSTTSTGSVEYEANDEIVMTSDIELFAVWSAITDADKFSLTYNANGGSGDAPVDSNRYSPNEPATVSGQGELYLVDFKFDGWSTTSTGSVEYEANDEIVMTSDIELFAVWSAITDADKFSLTYNANGGSGDAPVDSNRYSPNEPATVSGQGELYLVDFKFDGWSTTSTGSVEYEANDEIVMTSDIELFAVWSAITDADKFSLTYNANGGSGDAPVDSNRYSPNEPATVSGQGELYLVDFKFDGWSTTSTGSVEYEANDEIVMTSDIELFAVWSAITDADKFSLTYNANGGSGDAPVDSNRYSPNEPATVSGQGELYLVDFKFDGWSTTSTGSVEYEANDEIVMTSDIELFAVWSAITDADKFSLTYNANGGSGDAPVDSNRYSPNENATVLGQGDLYKVGSKFTGWSTASDGIVEYVADDQLKMVSNVELFAVWTPLGDDEYLTITYHGNPFAVDDDVENIPVPVTGISPNEPITLDDGSGMIYTGYVFHGWNNESEGTGTSYSGIVSINENLELYAQWKAYDGSDIVVTFDADGGVPEPADQPVTYNGKATEPTQPAKEDHRFIHWYDVTDGTDDNIDTAWSFETRIISDLSLKAKWEATTGYNITYYQNINNEDPTSYIDGEYTSGQQVQLLNATELGFSNPGYVLLGWSTSATGSLEYYQGVPIVMPYQDLNFYAVWGDALVYDYYINYYPNGADNAVEDKPVKIYYEDSTSVKIAGYADTGFKKSGEALSFWSERDSLTATTYKVGQTYDMSDKGAFTELDALWDGVLEVTFHAAGGNFTGDELPVARDKYTVSLLYGQTIPQPADLFAEEGVTLNPPAGHEDEIPVYWVTSDGIRWFFADYSLENDVDLYAVWPSADLATVVFNARDGEFHIFGVAESQKTYSYITTTGSLVSEPGSSENVTVVSPVGYEIAGWYNGSTKWDFVSNTVETELLELSAIWVKRSGGGGTGTAVVTMSLAVDEPVEEEPEELPAFAEDLEPVSPGGAISDQSIFSKISELLTGWVPVMVLLMLILFVGFGLYRFKRNGI</sequence>
<keyword evidence="2" id="KW-1133">Transmembrane helix</keyword>
<name>A0AA96V296_9EURY</name>
<evidence type="ECO:0000256" key="2">
    <source>
        <dbReference type="SAM" id="Phobius"/>
    </source>
</evidence>
<dbReference type="NCBIfam" id="TIGR02543">
    <property type="entry name" value="List_Bact_rpt"/>
    <property type="match status" value="2"/>
</dbReference>
<dbReference type="Gene3D" id="2.60.40.4270">
    <property type="entry name" value="Listeria-Bacteroides repeat domain"/>
    <property type="match status" value="26"/>
</dbReference>
<dbReference type="KEGG" id="mehf:MmiHf6_10630"/>
<organism evidence="3 4">
    <name type="scientific">Methanimicrococcus hongohii</name>
    <dbReference type="NCBI Taxonomy" id="3028295"/>
    <lineage>
        <taxon>Archaea</taxon>
        <taxon>Methanobacteriati</taxon>
        <taxon>Methanobacteriota</taxon>
        <taxon>Stenosarchaea group</taxon>
        <taxon>Methanomicrobia</taxon>
        <taxon>Methanosarcinales</taxon>
        <taxon>Methanosarcinaceae</taxon>
        <taxon>Methanimicrococcus</taxon>
    </lineage>
</organism>
<dbReference type="InterPro" id="IPR042229">
    <property type="entry name" value="Listeria/Bacterioides_rpt_sf"/>
</dbReference>
<dbReference type="InterPro" id="IPR013378">
    <property type="entry name" value="InlB-like_B-rpt"/>
</dbReference>
<dbReference type="RefSeq" id="WP_316556898.1">
    <property type="nucleotide sequence ID" value="NZ_CP131059.1"/>
</dbReference>
<accession>A0AA96V296</accession>
<dbReference type="EMBL" id="CP131059">
    <property type="protein sequence ID" value="WNY23748.1"/>
    <property type="molecule type" value="Genomic_DNA"/>
</dbReference>
<feature type="transmembrane region" description="Helical" evidence="2">
    <location>
        <begin position="3378"/>
        <end position="3399"/>
    </location>
</feature>
<evidence type="ECO:0000313" key="4">
    <source>
        <dbReference type="Proteomes" id="UP001302978"/>
    </source>
</evidence>
<keyword evidence="4" id="KW-1185">Reference proteome</keyword>
<comment type="subcellular location">
    <subcellularLocation>
        <location evidence="1">Cell envelope</location>
    </subcellularLocation>
</comment>
<proteinExistence type="predicted"/>
<dbReference type="Proteomes" id="UP001302978">
    <property type="component" value="Chromosome"/>
</dbReference>
<evidence type="ECO:0000256" key="1">
    <source>
        <dbReference type="ARBA" id="ARBA00004196"/>
    </source>
</evidence>
<evidence type="ECO:0000313" key="3">
    <source>
        <dbReference type="EMBL" id="WNY23748.1"/>
    </source>
</evidence>